<evidence type="ECO:0000256" key="4">
    <source>
        <dbReference type="ARBA" id="ARBA00023136"/>
    </source>
</evidence>
<evidence type="ECO:0000313" key="10">
    <source>
        <dbReference type="Proteomes" id="UP001302812"/>
    </source>
</evidence>
<name>A0AAN6TE10_9PEZI</name>
<gene>
    <name evidence="9" type="ORF">N656DRAFT_708730</name>
</gene>
<dbReference type="RefSeq" id="XP_064670223.1">
    <property type="nucleotide sequence ID" value="XM_064811532.1"/>
</dbReference>
<reference evidence="9" key="1">
    <citation type="journal article" date="2023" name="Mol. Phylogenet. Evol.">
        <title>Genome-scale phylogeny and comparative genomics of the fungal order Sordariales.</title>
        <authorList>
            <person name="Hensen N."/>
            <person name="Bonometti L."/>
            <person name="Westerberg I."/>
            <person name="Brannstrom I.O."/>
            <person name="Guillou S."/>
            <person name="Cros-Aarteil S."/>
            <person name="Calhoun S."/>
            <person name="Haridas S."/>
            <person name="Kuo A."/>
            <person name="Mondo S."/>
            <person name="Pangilinan J."/>
            <person name="Riley R."/>
            <person name="LaButti K."/>
            <person name="Andreopoulos B."/>
            <person name="Lipzen A."/>
            <person name="Chen C."/>
            <person name="Yan M."/>
            <person name="Daum C."/>
            <person name="Ng V."/>
            <person name="Clum A."/>
            <person name="Steindorff A."/>
            <person name="Ohm R.A."/>
            <person name="Martin F."/>
            <person name="Silar P."/>
            <person name="Natvig D.O."/>
            <person name="Lalanne C."/>
            <person name="Gautier V."/>
            <person name="Ament-Velasquez S.L."/>
            <person name="Kruys A."/>
            <person name="Hutchinson M.I."/>
            <person name="Powell A.J."/>
            <person name="Barry K."/>
            <person name="Miller A.N."/>
            <person name="Grigoriev I.V."/>
            <person name="Debuchy R."/>
            <person name="Gladieux P."/>
            <person name="Hiltunen Thoren M."/>
            <person name="Johannesson H."/>
        </authorList>
    </citation>
    <scope>NUCLEOTIDE SEQUENCE</scope>
    <source>
        <strain evidence="9">CBS 508.74</strain>
    </source>
</reference>
<comment type="caution">
    <text evidence="9">The sequence shown here is derived from an EMBL/GenBank/DDBJ whole genome shotgun (WGS) entry which is preliminary data.</text>
</comment>
<comment type="subcellular location">
    <subcellularLocation>
        <location evidence="1">Membrane</location>
        <topology evidence="1">Multi-pass membrane protein</topology>
    </subcellularLocation>
</comment>
<evidence type="ECO:0000256" key="7">
    <source>
        <dbReference type="SAM" id="Phobius"/>
    </source>
</evidence>
<dbReference type="GO" id="GO:0016020">
    <property type="term" value="C:membrane"/>
    <property type="evidence" value="ECO:0007669"/>
    <property type="project" value="UniProtKB-SubCell"/>
</dbReference>
<dbReference type="Pfam" id="PF20684">
    <property type="entry name" value="Fung_rhodopsin"/>
    <property type="match status" value="1"/>
</dbReference>
<organism evidence="9 10">
    <name type="scientific">Canariomyces notabilis</name>
    <dbReference type="NCBI Taxonomy" id="2074819"/>
    <lineage>
        <taxon>Eukaryota</taxon>
        <taxon>Fungi</taxon>
        <taxon>Dikarya</taxon>
        <taxon>Ascomycota</taxon>
        <taxon>Pezizomycotina</taxon>
        <taxon>Sordariomycetes</taxon>
        <taxon>Sordariomycetidae</taxon>
        <taxon>Sordariales</taxon>
        <taxon>Chaetomiaceae</taxon>
        <taxon>Canariomyces</taxon>
    </lineage>
</organism>
<dbReference type="AlphaFoldDB" id="A0AAN6TE10"/>
<feature type="domain" description="Rhodopsin" evidence="8">
    <location>
        <begin position="42"/>
        <end position="283"/>
    </location>
</feature>
<evidence type="ECO:0000259" key="8">
    <source>
        <dbReference type="Pfam" id="PF20684"/>
    </source>
</evidence>
<reference evidence="9" key="2">
    <citation type="submission" date="2023-05" db="EMBL/GenBank/DDBJ databases">
        <authorList>
            <consortium name="Lawrence Berkeley National Laboratory"/>
            <person name="Steindorff A."/>
            <person name="Hensen N."/>
            <person name="Bonometti L."/>
            <person name="Westerberg I."/>
            <person name="Brannstrom I.O."/>
            <person name="Guillou S."/>
            <person name="Cros-Aarteil S."/>
            <person name="Calhoun S."/>
            <person name="Haridas S."/>
            <person name="Kuo A."/>
            <person name="Mondo S."/>
            <person name="Pangilinan J."/>
            <person name="Riley R."/>
            <person name="Labutti K."/>
            <person name="Andreopoulos B."/>
            <person name="Lipzen A."/>
            <person name="Chen C."/>
            <person name="Yanf M."/>
            <person name="Daum C."/>
            <person name="Ng V."/>
            <person name="Clum A."/>
            <person name="Ohm R."/>
            <person name="Martin F."/>
            <person name="Silar P."/>
            <person name="Natvig D."/>
            <person name="Lalanne C."/>
            <person name="Gautier V."/>
            <person name="Ament-Velasquez S.L."/>
            <person name="Kruys A."/>
            <person name="Hutchinson M.I."/>
            <person name="Powell A.J."/>
            <person name="Barry K."/>
            <person name="Miller A.N."/>
            <person name="Grigoriev I.V."/>
            <person name="Debuchy R."/>
            <person name="Gladieux P."/>
            <person name="Thoren M.H."/>
            <person name="Johannesson H."/>
        </authorList>
    </citation>
    <scope>NUCLEOTIDE SEQUENCE</scope>
    <source>
        <strain evidence="9">CBS 508.74</strain>
    </source>
</reference>
<sequence length="440" mass="48310">MALLPRRPEHPNVLDIPTPPLQQAGLFLIFFFTALAFVVYSLRVYSRLKTRQWGLDDWMITCAMIFSLMMIGPFYMYFKLMYFGWTVDTVPKFDPAPGKWWFYLAQLFYNPILAFVKASVLLFLLRLGGQKPGVKMVIYGLMTFNGLQAIAIFITATLQCLPIEANWDAAVLANAKCIDNSFHVIISCLTILTDIIVIIIPFWIFLGLKMPRGAKIAVVGIFAMGLSVTIIGIVRLVAVYNLFYGKPDPNKDPYQDITTTLNVIESNVAIVTASAPALRPLFRSWLPKWFGGSSGRYGPYGPYGNKYHNKSPNPGSRYFTGGGGNGTVATVNGGRDGTGKPTGDGMLGDGKHGSIHLKSLTRGKMTGHAECRSISPSGSEEEIMTYNGIMRTTDVRVHYGDPELASTHNGSPGAMMNDRDSSRTSSEVKVGAGAREKSAL</sequence>
<feature type="transmembrane region" description="Helical" evidence="7">
    <location>
        <begin position="137"/>
        <end position="158"/>
    </location>
</feature>
<feature type="region of interest" description="Disordered" evidence="6">
    <location>
        <begin position="401"/>
        <end position="440"/>
    </location>
</feature>
<evidence type="ECO:0000313" key="9">
    <source>
        <dbReference type="EMBL" id="KAK4112653.1"/>
    </source>
</evidence>
<evidence type="ECO:0000256" key="2">
    <source>
        <dbReference type="ARBA" id="ARBA00022692"/>
    </source>
</evidence>
<keyword evidence="10" id="KW-1185">Reference proteome</keyword>
<comment type="similarity">
    <text evidence="5">Belongs to the SAT4 family.</text>
</comment>
<evidence type="ECO:0000256" key="1">
    <source>
        <dbReference type="ARBA" id="ARBA00004141"/>
    </source>
</evidence>
<dbReference type="InterPro" id="IPR052337">
    <property type="entry name" value="SAT4-like"/>
</dbReference>
<keyword evidence="4 7" id="KW-0472">Membrane</keyword>
<dbReference type="PANTHER" id="PTHR33048">
    <property type="entry name" value="PTH11-LIKE INTEGRAL MEMBRANE PROTEIN (AFU_ORTHOLOGUE AFUA_5G11245)"/>
    <property type="match status" value="1"/>
</dbReference>
<dbReference type="Proteomes" id="UP001302812">
    <property type="component" value="Unassembled WGS sequence"/>
</dbReference>
<keyword evidence="3 7" id="KW-1133">Transmembrane helix</keyword>
<dbReference type="InterPro" id="IPR049326">
    <property type="entry name" value="Rhodopsin_dom_fungi"/>
</dbReference>
<feature type="transmembrane region" description="Helical" evidence="7">
    <location>
        <begin position="24"/>
        <end position="46"/>
    </location>
</feature>
<keyword evidence="2 7" id="KW-0812">Transmembrane</keyword>
<protein>
    <recommendedName>
        <fullName evidence="8">Rhodopsin domain-containing protein</fullName>
    </recommendedName>
</protein>
<feature type="transmembrane region" description="Helical" evidence="7">
    <location>
        <begin position="100"/>
        <end position="125"/>
    </location>
</feature>
<feature type="transmembrane region" description="Helical" evidence="7">
    <location>
        <begin position="58"/>
        <end position="80"/>
    </location>
</feature>
<evidence type="ECO:0000256" key="5">
    <source>
        <dbReference type="ARBA" id="ARBA00038359"/>
    </source>
</evidence>
<feature type="transmembrane region" description="Helical" evidence="7">
    <location>
        <begin position="218"/>
        <end position="243"/>
    </location>
</feature>
<proteinExistence type="inferred from homology"/>
<dbReference type="PANTHER" id="PTHR33048:SF108">
    <property type="entry name" value="INTEGRAL MEMBRANE PROTEIN"/>
    <property type="match status" value="1"/>
</dbReference>
<accession>A0AAN6TE10</accession>
<evidence type="ECO:0000256" key="3">
    <source>
        <dbReference type="ARBA" id="ARBA00022989"/>
    </source>
</evidence>
<feature type="transmembrane region" description="Helical" evidence="7">
    <location>
        <begin position="182"/>
        <end position="206"/>
    </location>
</feature>
<evidence type="ECO:0000256" key="6">
    <source>
        <dbReference type="SAM" id="MobiDB-lite"/>
    </source>
</evidence>
<dbReference type="EMBL" id="MU853341">
    <property type="protein sequence ID" value="KAK4112653.1"/>
    <property type="molecule type" value="Genomic_DNA"/>
</dbReference>
<dbReference type="GeneID" id="89935657"/>